<dbReference type="EMBL" id="CABPSJ010000003">
    <property type="protein sequence ID" value="VVE16257.1"/>
    <property type="molecule type" value="Genomic_DNA"/>
</dbReference>
<sequence>MRPAKSLPAGVPRRAAASGIGYGASLQKSMTVQINEELKAYIDPLTPDEYAALEQSLLAEGCRDALVLWGDVLVDGHNRYEICRKHNIEFRTVQNPSFKSMDDVRLWMIDNHLGRRSVSDYQRGVLALRKKTILEARSGAQAPAPAEAPHAAMANDGAAQDDGKTSIPAHTMALTRAALARAARLSSNTLGQIEQIHNAAAPELVDAVKRGEVSINAAAAVSTLPAAAQVAAVVAGKQELRELARQVREARPVKPRKKKDEEIVEDDDDGTPPWDTSADPSDELTRLSKELKAMTAERDALKKKVAHLTIALAEARAGK</sequence>
<evidence type="ECO:0008006" key="5">
    <source>
        <dbReference type="Google" id="ProtNLM"/>
    </source>
</evidence>
<feature type="compositionally biased region" description="Low complexity" evidence="2">
    <location>
        <begin position="138"/>
        <end position="154"/>
    </location>
</feature>
<evidence type="ECO:0000256" key="2">
    <source>
        <dbReference type="SAM" id="MobiDB-lite"/>
    </source>
</evidence>
<dbReference type="AlphaFoldDB" id="A0A5E4VUR6"/>
<accession>A0A5E4VUR6</accession>
<feature type="region of interest" description="Disordered" evidence="2">
    <location>
        <begin position="138"/>
        <end position="165"/>
    </location>
</feature>
<organism evidence="3 4">
    <name type="scientific">Pandoraea communis</name>
    <dbReference type="NCBI Taxonomy" id="2508297"/>
    <lineage>
        <taxon>Bacteria</taxon>
        <taxon>Pseudomonadati</taxon>
        <taxon>Pseudomonadota</taxon>
        <taxon>Betaproteobacteria</taxon>
        <taxon>Burkholderiales</taxon>
        <taxon>Burkholderiaceae</taxon>
        <taxon>Pandoraea</taxon>
    </lineage>
</organism>
<dbReference type="Proteomes" id="UP000337189">
    <property type="component" value="Unassembled WGS sequence"/>
</dbReference>
<evidence type="ECO:0000313" key="3">
    <source>
        <dbReference type="EMBL" id="VVE16257.1"/>
    </source>
</evidence>
<keyword evidence="1" id="KW-0175">Coiled coil</keyword>
<name>A0A5E4VUR6_9BURK</name>
<feature type="region of interest" description="Disordered" evidence="2">
    <location>
        <begin position="246"/>
        <end position="284"/>
    </location>
</feature>
<protein>
    <recommendedName>
        <fullName evidence="5">Plasmid replication/partition related protein</fullName>
    </recommendedName>
</protein>
<gene>
    <name evidence="3" type="ORF">PCO31110_02933</name>
</gene>
<proteinExistence type="predicted"/>
<feature type="coiled-coil region" evidence="1">
    <location>
        <begin position="284"/>
        <end position="311"/>
    </location>
</feature>
<evidence type="ECO:0000256" key="1">
    <source>
        <dbReference type="SAM" id="Coils"/>
    </source>
</evidence>
<evidence type="ECO:0000313" key="4">
    <source>
        <dbReference type="Proteomes" id="UP000337189"/>
    </source>
</evidence>
<reference evidence="3 4" key="1">
    <citation type="submission" date="2019-08" db="EMBL/GenBank/DDBJ databases">
        <authorList>
            <person name="Peeters C."/>
        </authorList>
    </citation>
    <scope>NUCLEOTIDE SEQUENCE [LARGE SCALE GENOMIC DNA]</scope>
    <source>
        <strain evidence="3 4">LMG 31110</strain>
    </source>
</reference>